<protein>
    <recommendedName>
        <fullName evidence="1">PKD domain-containing protein</fullName>
    </recommendedName>
</protein>
<organism evidence="2 3">
    <name type="scientific">Bradyrhizobium erythrophlei</name>
    <dbReference type="NCBI Taxonomy" id="1437360"/>
    <lineage>
        <taxon>Bacteria</taxon>
        <taxon>Pseudomonadati</taxon>
        <taxon>Pseudomonadota</taxon>
        <taxon>Alphaproteobacteria</taxon>
        <taxon>Hyphomicrobiales</taxon>
        <taxon>Nitrobacteraceae</taxon>
        <taxon>Bradyrhizobium</taxon>
    </lineage>
</organism>
<dbReference type="EMBL" id="FNTH01000001">
    <property type="protein sequence ID" value="SEC77711.1"/>
    <property type="molecule type" value="Genomic_DNA"/>
</dbReference>
<dbReference type="Proteomes" id="UP000198992">
    <property type="component" value="Unassembled WGS sequence"/>
</dbReference>
<name>A0A1H4VB43_9BRAD</name>
<dbReference type="RefSeq" id="WP_143046658.1">
    <property type="nucleotide sequence ID" value="NZ_FNTH01000001.1"/>
</dbReference>
<dbReference type="SUPFAM" id="SSF49299">
    <property type="entry name" value="PKD domain"/>
    <property type="match status" value="1"/>
</dbReference>
<gene>
    <name evidence="2" type="ORF">SAMN05444164_2724</name>
</gene>
<dbReference type="InterPro" id="IPR000601">
    <property type="entry name" value="PKD_dom"/>
</dbReference>
<reference evidence="2 3" key="1">
    <citation type="submission" date="2016-10" db="EMBL/GenBank/DDBJ databases">
        <authorList>
            <person name="de Groot N.N."/>
        </authorList>
    </citation>
    <scope>NUCLEOTIDE SEQUENCE [LARGE SCALE GENOMIC DNA]</scope>
    <source>
        <strain evidence="2 3">MT12</strain>
    </source>
</reference>
<dbReference type="InterPro" id="IPR013783">
    <property type="entry name" value="Ig-like_fold"/>
</dbReference>
<evidence type="ECO:0000313" key="2">
    <source>
        <dbReference type="EMBL" id="SEC77711.1"/>
    </source>
</evidence>
<evidence type="ECO:0000313" key="3">
    <source>
        <dbReference type="Proteomes" id="UP000198992"/>
    </source>
</evidence>
<dbReference type="OrthoDB" id="5522149at2"/>
<evidence type="ECO:0000259" key="1">
    <source>
        <dbReference type="PROSITE" id="PS50093"/>
    </source>
</evidence>
<dbReference type="AlphaFoldDB" id="A0A1H4VB43"/>
<dbReference type="PROSITE" id="PS50093">
    <property type="entry name" value="PKD"/>
    <property type="match status" value="1"/>
</dbReference>
<proteinExistence type="predicted"/>
<dbReference type="InterPro" id="IPR035986">
    <property type="entry name" value="PKD_dom_sf"/>
</dbReference>
<dbReference type="Gene3D" id="2.60.40.10">
    <property type="entry name" value="Immunoglobulins"/>
    <property type="match status" value="1"/>
</dbReference>
<accession>A0A1H4VB43</accession>
<sequence length="118" mass="12187">MTWRLPAFAISAITLGVIDMTATTQMNATSALAASPISGAAPLEVTFTGMGPGMPEGVVVLDFGDGRTDDTISPIRGFQRTHVYRAAGSYTAVLKSGAYGGQRPAVLGEIGRVSIIVD</sequence>
<feature type="domain" description="PKD" evidence="1">
    <location>
        <begin position="28"/>
        <end position="94"/>
    </location>
</feature>